<name>A0ABW0MN67_9BURK</name>
<dbReference type="InterPro" id="IPR016181">
    <property type="entry name" value="Acyl_CoA_acyltransferase"/>
</dbReference>
<dbReference type="EC" id="2.3.-.-" evidence="2"/>
<dbReference type="PANTHER" id="PTHR43072">
    <property type="entry name" value="N-ACETYLTRANSFERASE"/>
    <property type="match status" value="1"/>
</dbReference>
<evidence type="ECO:0000313" key="3">
    <source>
        <dbReference type="Proteomes" id="UP001596101"/>
    </source>
</evidence>
<dbReference type="PANTHER" id="PTHR43072:SF60">
    <property type="entry name" value="L-2,4-DIAMINOBUTYRIC ACID ACETYLTRANSFERASE"/>
    <property type="match status" value="1"/>
</dbReference>
<dbReference type="Gene3D" id="3.40.630.30">
    <property type="match status" value="1"/>
</dbReference>
<dbReference type="PROSITE" id="PS51186">
    <property type="entry name" value="GNAT"/>
    <property type="match status" value="1"/>
</dbReference>
<sequence>MSTHYIEEACVRRLAAHEWPLYRALRLRALTDAPDAFGMTLAEAQLRTETDWAWVLNLGASSNRDLPLVAEVAGNAAGMAWAKVDAHDAARVNLYQVWVAPEYRGHGVAAALLDAALAWARATGARAMRLGFVCGNEAARRLYVRAGFRDLGEPEPQRPDSSRMEQMMQLVL</sequence>
<accession>A0ABW0MN67</accession>
<dbReference type="RefSeq" id="WP_379755634.1">
    <property type="nucleotide sequence ID" value="NZ_JBHSMR010000013.1"/>
</dbReference>
<dbReference type="InterPro" id="IPR000182">
    <property type="entry name" value="GNAT_dom"/>
</dbReference>
<feature type="domain" description="N-acetyltransferase" evidence="1">
    <location>
        <begin position="9"/>
        <end position="169"/>
    </location>
</feature>
<reference evidence="3" key="1">
    <citation type="journal article" date="2019" name="Int. J. Syst. Evol. Microbiol.">
        <title>The Global Catalogue of Microorganisms (GCM) 10K type strain sequencing project: providing services to taxonomists for standard genome sequencing and annotation.</title>
        <authorList>
            <consortium name="The Broad Institute Genomics Platform"/>
            <consortium name="The Broad Institute Genome Sequencing Center for Infectious Disease"/>
            <person name="Wu L."/>
            <person name="Ma J."/>
        </authorList>
    </citation>
    <scope>NUCLEOTIDE SEQUENCE [LARGE SCALE GENOMIC DNA]</scope>
    <source>
        <strain evidence="3">CCUG 43111</strain>
    </source>
</reference>
<evidence type="ECO:0000313" key="2">
    <source>
        <dbReference type="EMBL" id="MFC5478976.1"/>
    </source>
</evidence>
<proteinExistence type="predicted"/>
<protein>
    <submittedName>
        <fullName evidence="2">GNAT family N-acetyltransferase</fullName>
        <ecNumber evidence="2">2.3.-.-</ecNumber>
    </submittedName>
</protein>
<keyword evidence="2" id="KW-0808">Transferase</keyword>
<evidence type="ECO:0000259" key="1">
    <source>
        <dbReference type="PROSITE" id="PS51186"/>
    </source>
</evidence>
<keyword evidence="2" id="KW-0012">Acyltransferase</keyword>
<dbReference type="EMBL" id="JBHSMR010000013">
    <property type="protein sequence ID" value="MFC5478976.1"/>
    <property type="molecule type" value="Genomic_DNA"/>
</dbReference>
<dbReference type="Proteomes" id="UP001596101">
    <property type="component" value="Unassembled WGS sequence"/>
</dbReference>
<dbReference type="GO" id="GO:0016746">
    <property type="term" value="F:acyltransferase activity"/>
    <property type="evidence" value="ECO:0007669"/>
    <property type="project" value="UniProtKB-KW"/>
</dbReference>
<dbReference type="CDD" id="cd04301">
    <property type="entry name" value="NAT_SF"/>
    <property type="match status" value="1"/>
</dbReference>
<dbReference type="SUPFAM" id="SSF55729">
    <property type="entry name" value="Acyl-CoA N-acyltransferases (Nat)"/>
    <property type="match status" value="1"/>
</dbReference>
<keyword evidence="3" id="KW-1185">Reference proteome</keyword>
<organism evidence="2 3">
    <name type="scientific">Massilia suwonensis</name>
    <dbReference type="NCBI Taxonomy" id="648895"/>
    <lineage>
        <taxon>Bacteria</taxon>
        <taxon>Pseudomonadati</taxon>
        <taxon>Pseudomonadota</taxon>
        <taxon>Betaproteobacteria</taxon>
        <taxon>Burkholderiales</taxon>
        <taxon>Oxalobacteraceae</taxon>
        <taxon>Telluria group</taxon>
        <taxon>Massilia</taxon>
    </lineage>
</organism>
<gene>
    <name evidence="2" type="ORF">ACFPQ5_12280</name>
</gene>
<comment type="caution">
    <text evidence="2">The sequence shown here is derived from an EMBL/GenBank/DDBJ whole genome shotgun (WGS) entry which is preliminary data.</text>
</comment>
<dbReference type="Pfam" id="PF00583">
    <property type="entry name" value="Acetyltransf_1"/>
    <property type="match status" value="1"/>
</dbReference>